<reference evidence="2 3" key="1">
    <citation type="submission" date="2019-07" db="EMBL/GenBank/DDBJ databases">
        <title>Quadrisphaera sp. strain DD2A genome sequencing and assembly.</title>
        <authorList>
            <person name="Kim I."/>
        </authorList>
    </citation>
    <scope>NUCLEOTIDE SEQUENCE [LARGE SCALE GENOMIC DNA]</scope>
    <source>
        <strain evidence="2 3">DD2A</strain>
    </source>
</reference>
<accession>A0A5C8ZG44</accession>
<name>A0A5C8ZG44_9ACTN</name>
<dbReference type="PANTHER" id="PTHR43157:SF31">
    <property type="entry name" value="PHOSPHATIDYLINOSITOL-GLYCAN BIOSYNTHESIS CLASS F PROTEIN"/>
    <property type="match status" value="1"/>
</dbReference>
<dbReference type="EMBL" id="VKAC01000006">
    <property type="protein sequence ID" value="TXR56138.1"/>
    <property type="molecule type" value="Genomic_DNA"/>
</dbReference>
<dbReference type="RefSeq" id="WP_147926570.1">
    <property type="nucleotide sequence ID" value="NZ_VKAC01000006.1"/>
</dbReference>
<dbReference type="SUPFAM" id="SSF51735">
    <property type="entry name" value="NAD(P)-binding Rossmann-fold domains"/>
    <property type="match status" value="1"/>
</dbReference>
<evidence type="ECO:0000313" key="3">
    <source>
        <dbReference type="Proteomes" id="UP000321234"/>
    </source>
</evidence>
<dbReference type="GO" id="GO:0016491">
    <property type="term" value="F:oxidoreductase activity"/>
    <property type="evidence" value="ECO:0007669"/>
    <property type="project" value="UniProtKB-KW"/>
</dbReference>
<dbReference type="AlphaFoldDB" id="A0A5C8ZG44"/>
<dbReference type="NCBIfam" id="NF004846">
    <property type="entry name" value="PRK06197.1"/>
    <property type="match status" value="1"/>
</dbReference>
<sequence length="309" mass="32065">MRRVATPWTTAQIPDQTGRTVLVTGATSGLGRETAKELAARGARVVLAVRDTAKGQRVAAGLAGTTEVRQLDLTDLASVRAFADSWAQQDERARTIDVVVANAGIMMVPFARTADGFESQVGTNHLGHHALVCQLLPHLAPDGRVVVVSSLVHKTGKVDLADLNWERRAYSASGAYAQSKLANLLFALELQRRLHASGSLQRVLAAHPGWAATSLQGRSGNAIADRLTGVGNRFIAQSAAAGAQPSLAAATADLPGGSFLGPSGPGEVRGAPRLVGRTALASDLGLAADLWAVSAQLTGVDALERAAAR</sequence>
<dbReference type="PANTHER" id="PTHR43157">
    <property type="entry name" value="PHOSPHATIDYLINOSITOL-GLYCAN BIOSYNTHESIS CLASS F PROTEIN-RELATED"/>
    <property type="match status" value="1"/>
</dbReference>
<keyword evidence="3" id="KW-1185">Reference proteome</keyword>
<comment type="caution">
    <text evidence="2">The sequence shown here is derived from an EMBL/GenBank/DDBJ whole genome shotgun (WGS) entry which is preliminary data.</text>
</comment>
<dbReference type="Proteomes" id="UP000321234">
    <property type="component" value="Unassembled WGS sequence"/>
</dbReference>
<gene>
    <name evidence="2" type="ORF">FMM08_11980</name>
</gene>
<keyword evidence="1" id="KW-0560">Oxidoreductase</keyword>
<dbReference type="OrthoDB" id="4577644at2"/>
<dbReference type="Gene3D" id="3.40.50.720">
    <property type="entry name" value="NAD(P)-binding Rossmann-like Domain"/>
    <property type="match status" value="1"/>
</dbReference>
<dbReference type="InterPro" id="IPR036291">
    <property type="entry name" value="NAD(P)-bd_dom_sf"/>
</dbReference>
<protein>
    <submittedName>
        <fullName evidence="2">SDR family NAD(P)-dependent oxidoreductase</fullName>
    </submittedName>
</protein>
<proteinExistence type="predicted"/>
<dbReference type="InterPro" id="IPR002347">
    <property type="entry name" value="SDR_fam"/>
</dbReference>
<evidence type="ECO:0000256" key="1">
    <source>
        <dbReference type="ARBA" id="ARBA00023002"/>
    </source>
</evidence>
<dbReference type="PRINTS" id="PR00081">
    <property type="entry name" value="GDHRDH"/>
</dbReference>
<evidence type="ECO:0000313" key="2">
    <source>
        <dbReference type="EMBL" id="TXR56138.1"/>
    </source>
</evidence>
<organism evidence="2 3">
    <name type="scientific">Quadrisphaera setariae</name>
    <dbReference type="NCBI Taxonomy" id="2593304"/>
    <lineage>
        <taxon>Bacteria</taxon>
        <taxon>Bacillati</taxon>
        <taxon>Actinomycetota</taxon>
        <taxon>Actinomycetes</taxon>
        <taxon>Kineosporiales</taxon>
        <taxon>Kineosporiaceae</taxon>
        <taxon>Quadrisphaera</taxon>
    </lineage>
</organism>
<dbReference type="Pfam" id="PF00106">
    <property type="entry name" value="adh_short"/>
    <property type="match status" value="1"/>
</dbReference>